<evidence type="ECO:0000313" key="1">
    <source>
        <dbReference type="EMBL" id="SDZ19703.1"/>
    </source>
</evidence>
<dbReference type="RefSeq" id="WP_090792905.1">
    <property type="nucleotide sequence ID" value="NZ_BOND01000008.1"/>
</dbReference>
<name>A0A1H3R2G6_9ACTN</name>
<sequence>MLTSDPLTGSDHELLARYTAAAGSPVSPAALALYRLWWTRADIAAFVADRTLRAPTWPTR</sequence>
<dbReference type="OrthoDB" id="115252at2"/>
<dbReference type="AlphaFoldDB" id="A0A1H3R2G6"/>
<accession>A0A1H3R2G6</accession>
<gene>
    <name evidence="1" type="ORF">SAMN05421684_3396</name>
</gene>
<proteinExistence type="predicted"/>
<reference evidence="2" key="1">
    <citation type="submission" date="2016-10" db="EMBL/GenBank/DDBJ databases">
        <authorList>
            <person name="Varghese N."/>
            <person name="Submissions S."/>
        </authorList>
    </citation>
    <scope>NUCLEOTIDE SEQUENCE [LARGE SCALE GENOMIC DNA]</scope>
    <source>
        <strain evidence="2">DSM 44718</strain>
    </source>
</reference>
<protein>
    <submittedName>
        <fullName evidence="1">Uncharacterized protein</fullName>
    </submittedName>
</protein>
<dbReference type="Proteomes" id="UP000199632">
    <property type="component" value="Unassembled WGS sequence"/>
</dbReference>
<keyword evidence="2" id="KW-1185">Reference proteome</keyword>
<organism evidence="1 2">
    <name type="scientific">Asanoa ishikariensis</name>
    <dbReference type="NCBI Taxonomy" id="137265"/>
    <lineage>
        <taxon>Bacteria</taxon>
        <taxon>Bacillati</taxon>
        <taxon>Actinomycetota</taxon>
        <taxon>Actinomycetes</taxon>
        <taxon>Micromonosporales</taxon>
        <taxon>Micromonosporaceae</taxon>
        <taxon>Asanoa</taxon>
    </lineage>
</organism>
<evidence type="ECO:0000313" key="2">
    <source>
        <dbReference type="Proteomes" id="UP000199632"/>
    </source>
</evidence>
<dbReference type="EMBL" id="FNQB01000002">
    <property type="protein sequence ID" value="SDZ19703.1"/>
    <property type="molecule type" value="Genomic_DNA"/>
</dbReference>